<dbReference type="OrthoDB" id="161967at2"/>
<evidence type="ECO:0008006" key="4">
    <source>
        <dbReference type="Google" id="ProtNLM"/>
    </source>
</evidence>
<comment type="caution">
    <text evidence="2">The sequence shown here is derived from an EMBL/GenBank/DDBJ whole genome shotgun (WGS) entry which is preliminary data.</text>
</comment>
<organism evidence="2 3">
    <name type="scientific">Streptomyces agglomeratus</name>
    <dbReference type="NCBI Taxonomy" id="285458"/>
    <lineage>
        <taxon>Bacteria</taxon>
        <taxon>Bacillati</taxon>
        <taxon>Actinomycetota</taxon>
        <taxon>Actinomycetes</taxon>
        <taxon>Kitasatosporales</taxon>
        <taxon>Streptomycetaceae</taxon>
        <taxon>Streptomyces</taxon>
    </lineage>
</organism>
<evidence type="ECO:0000313" key="2">
    <source>
        <dbReference type="EMBL" id="OEJ28846.1"/>
    </source>
</evidence>
<dbReference type="RefSeq" id="WP_069774563.1">
    <property type="nucleotide sequence ID" value="NZ_MEHI01000001.1"/>
</dbReference>
<accession>A0A1E5PH64</accession>
<feature type="transmembrane region" description="Helical" evidence="1">
    <location>
        <begin position="79"/>
        <end position="103"/>
    </location>
</feature>
<name>A0A1E5PH64_9ACTN</name>
<feature type="transmembrane region" description="Helical" evidence="1">
    <location>
        <begin position="51"/>
        <end position="72"/>
    </location>
</feature>
<keyword evidence="1" id="KW-0472">Membrane</keyword>
<dbReference type="STRING" id="285458.BGM19_01655"/>
<sequence>MSIWAALAGGFVGTLVLTTGLRAANTFNLTRIDLPFLLGTAFTSDRTRAKALGYGAHFVNGLVFALLYYAVFAAIGYSSWWLGTVFGLVHGLFAATALVNILLPLVHPRMGTSQTSAPEVALLEPPGFLMLNYGRGTPTVTLAAHLAYGTIVGGFLTWPG</sequence>
<proteinExistence type="predicted"/>
<protein>
    <recommendedName>
        <fullName evidence="4">DUF1440 domain-containing protein</fullName>
    </recommendedName>
</protein>
<gene>
    <name evidence="2" type="ORF">AS594_34835</name>
</gene>
<dbReference type="AlphaFoldDB" id="A0A1E5PH64"/>
<keyword evidence="1" id="KW-1133">Transmembrane helix</keyword>
<dbReference type="EMBL" id="MEHJ01000001">
    <property type="protein sequence ID" value="OEJ28846.1"/>
    <property type="molecule type" value="Genomic_DNA"/>
</dbReference>
<evidence type="ECO:0000256" key="1">
    <source>
        <dbReference type="SAM" id="Phobius"/>
    </source>
</evidence>
<evidence type="ECO:0000313" key="3">
    <source>
        <dbReference type="Proteomes" id="UP000095759"/>
    </source>
</evidence>
<keyword evidence="3" id="KW-1185">Reference proteome</keyword>
<reference evidence="2 3" key="1">
    <citation type="submission" date="2016-08" db="EMBL/GenBank/DDBJ databases">
        <title>Complete genome sequence of Streptomyces agglomeratus strain 6-3-2, a novel anti-MRSA actinomycete isolated from Wuli of Tebit, China.</title>
        <authorList>
            <person name="Chen X."/>
        </authorList>
    </citation>
    <scope>NUCLEOTIDE SEQUENCE [LARGE SCALE GENOMIC DNA]</scope>
    <source>
        <strain evidence="2 3">6-3-2</strain>
    </source>
</reference>
<dbReference type="Proteomes" id="UP000095759">
    <property type="component" value="Unassembled WGS sequence"/>
</dbReference>
<keyword evidence="1" id="KW-0812">Transmembrane</keyword>